<evidence type="ECO:0000313" key="4">
    <source>
        <dbReference type="Proteomes" id="UP001313282"/>
    </source>
</evidence>
<feature type="compositionally biased region" description="Low complexity" evidence="1">
    <location>
        <begin position="109"/>
        <end position="122"/>
    </location>
</feature>
<protein>
    <recommendedName>
        <fullName evidence="2">C2H2-type domain-containing protein</fullName>
    </recommendedName>
</protein>
<evidence type="ECO:0000256" key="1">
    <source>
        <dbReference type="SAM" id="MobiDB-lite"/>
    </source>
</evidence>
<dbReference type="PROSITE" id="PS00028">
    <property type="entry name" value="ZINC_FINGER_C2H2_1"/>
    <property type="match status" value="1"/>
</dbReference>
<dbReference type="Proteomes" id="UP001313282">
    <property type="component" value="Unassembled WGS sequence"/>
</dbReference>
<evidence type="ECO:0000259" key="2">
    <source>
        <dbReference type="PROSITE" id="PS00028"/>
    </source>
</evidence>
<reference evidence="3 4" key="1">
    <citation type="submission" date="2019-10" db="EMBL/GenBank/DDBJ databases">
        <authorList>
            <person name="Palmer J.M."/>
        </authorList>
    </citation>
    <scope>NUCLEOTIDE SEQUENCE [LARGE SCALE GENOMIC DNA]</scope>
    <source>
        <strain evidence="3 4">TWF718</strain>
    </source>
</reference>
<feature type="domain" description="C2H2-type" evidence="2">
    <location>
        <begin position="471"/>
        <end position="494"/>
    </location>
</feature>
<organism evidence="3 4">
    <name type="scientific">Orbilia javanica</name>
    <dbReference type="NCBI Taxonomy" id="47235"/>
    <lineage>
        <taxon>Eukaryota</taxon>
        <taxon>Fungi</taxon>
        <taxon>Dikarya</taxon>
        <taxon>Ascomycota</taxon>
        <taxon>Pezizomycotina</taxon>
        <taxon>Orbiliomycetes</taxon>
        <taxon>Orbiliales</taxon>
        <taxon>Orbiliaceae</taxon>
        <taxon>Orbilia</taxon>
    </lineage>
</organism>
<keyword evidence="4" id="KW-1185">Reference proteome</keyword>
<name>A0AAN8RKY8_9PEZI</name>
<evidence type="ECO:0000313" key="3">
    <source>
        <dbReference type="EMBL" id="KAK6351369.1"/>
    </source>
</evidence>
<dbReference type="InterPro" id="IPR013087">
    <property type="entry name" value="Znf_C2H2_type"/>
</dbReference>
<proteinExistence type="predicted"/>
<feature type="region of interest" description="Disordered" evidence="1">
    <location>
        <begin position="92"/>
        <end position="127"/>
    </location>
</feature>
<feature type="region of interest" description="Disordered" evidence="1">
    <location>
        <begin position="275"/>
        <end position="294"/>
    </location>
</feature>
<comment type="caution">
    <text evidence="3">The sequence shown here is derived from an EMBL/GenBank/DDBJ whole genome shotgun (WGS) entry which is preliminary data.</text>
</comment>
<sequence>MSALRSGSSTSKVEFEGLQGSGSQSCVVVSFENLHLSPASSSGELHLEQCIALACEDGLNNVRREGCESASAGCQNEQREIGKEGKLVKCRSTTPTTNLPSPGDPELCSASRATTTETSSQTPKKADHSGIFVSSALTALVKLQRASTQNTASPQFHSFVQELGDLQTVIKVGLRLLHSILEGKVPSDLKGIYCFLHVAYFIVHALTGVDTLGLAPREFMEDLSIFRNCLSPVPLLQDSDEMSAQALLDQIISTVWEGFEGGLKWTAPESSLPDDILDYPDPGPAQPKPGKAQRVKKNSLRVYKTTPKAEPMDKGKGREVVGITGGSRLLKKTSNKSVATTIESIRQTWILKKFILALDELTRGQFEYLCLGTGDTVNNVIEQTGVIPDLPVEDNVKTCLQCGYYYYDKEIECYCFESCQFAISNSRLVEVAWLHTEIGLVASRTRGQIFTTRKPSAKLLLRPERPQKFRCSEEGCEAKYVSKQGLSRHMAGRHDPDAIRKRSVCGYQGCKTTRTQIHSEKYGHRDDNMRTHMINDHKFTKEQVAIWRRNFHGDGEFWEFP</sequence>
<accession>A0AAN8RKY8</accession>
<dbReference type="EMBL" id="JAVHNR010000002">
    <property type="protein sequence ID" value="KAK6351369.1"/>
    <property type="molecule type" value="Genomic_DNA"/>
</dbReference>
<gene>
    <name evidence="3" type="ORF">TWF718_004531</name>
</gene>
<dbReference type="SMART" id="SM00355">
    <property type="entry name" value="ZnF_C2H2"/>
    <property type="match status" value="1"/>
</dbReference>
<dbReference type="AlphaFoldDB" id="A0AAN8RKY8"/>